<name>E9G2B9_DAPPU</name>
<accession>E9G2B9</accession>
<dbReference type="KEGG" id="dpx:DAPPUDRAFT_236940"/>
<dbReference type="HOGENOM" id="CLU_1715121_0_0_1"/>
<organism evidence="1 2">
    <name type="scientific">Daphnia pulex</name>
    <name type="common">Water flea</name>
    <dbReference type="NCBI Taxonomy" id="6669"/>
    <lineage>
        <taxon>Eukaryota</taxon>
        <taxon>Metazoa</taxon>
        <taxon>Ecdysozoa</taxon>
        <taxon>Arthropoda</taxon>
        <taxon>Crustacea</taxon>
        <taxon>Branchiopoda</taxon>
        <taxon>Diplostraca</taxon>
        <taxon>Cladocera</taxon>
        <taxon>Anomopoda</taxon>
        <taxon>Daphniidae</taxon>
        <taxon>Daphnia</taxon>
    </lineage>
</organism>
<protein>
    <submittedName>
        <fullName evidence="1">Uncharacterized protein</fullName>
    </submittedName>
</protein>
<evidence type="ECO:0000313" key="2">
    <source>
        <dbReference type="Proteomes" id="UP000000305"/>
    </source>
</evidence>
<evidence type="ECO:0000313" key="1">
    <source>
        <dbReference type="EMBL" id="EFX86220.1"/>
    </source>
</evidence>
<sequence>MKLSSPVTSSAEVCACVRVVNIAEMSVGSQQNTTKAIPEMMKLREKKEEDIDMDVAHSAPSIIEGIPMSRTSLQQDNTIMKLKDGGEDVSGEIGPHKTRFLVPLLLGCLPDGNLNIPVSFLPEVSESGNCGSASSQGRIINQLLSGVARQPAI</sequence>
<dbReference type="EMBL" id="GL732530">
    <property type="protein sequence ID" value="EFX86220.1"/>
    <property type="molecule type" value="Genomic_DNA"/>
</dbReference>
<dbReference type="InParanoid" id="E9G2B9"/>
<dbReference type="Proteomes" id="UP000000305">
    <property type="component" value="Unassembled WGS sequence"/>
</dbReference>
<keyword evidence="2" id="KW-1185">Reference proteome</keyword>
<proteinExistence type="predicted"/>
<reference evidence="1 2" key="1">
    <citation type="journal article" date="2011" name="Science">
        <title>The ecoresponsive genome of Daphnia pulex.</title>
        <authorList>
            <person name="Colbourne J.K."/>
            <person name="Pfrender M.E."/>
            <person name="Gilbert D."/>
            <person name="Thomas W.K."/>
            <person name="Tucker A."/>
            <person name="Oakley T.H."/>
            <person name="Tokishita S."/>
            <person name="Aerts A."/>
            <person name="Arnold G.J."/>
            <person name="Basu M.K."/>
            <person name="Bauer D.J."/>
            <person name="Caceres C.E."/>
            <person name="Carmel L."/>
            <person name="Casola C."/>
            <person name="Choi J.H."/>
            <person name="Detter J.C."/>
            <person name="Dong Q."/>
            <person name="Dusheyko S."/>
            <person name="Eads B.D."/>
            <person name="Frohlich T."/>
            <person name="Geiler-Samerotte K.A."/>
            <person name="Gerlach D."/>
            <person name="Hatcher P."/>
            <person name="Jogdeo S."/>
            <person name="Krijgsveld J."/>
            <person name="Kriventseva E.V."/>
            <person name="Kultz D."/>
            <person name="Laforsch C."/>
            <person name="Lindquist E."/>
            <person name="Lopez J."/>
            <person name="Manak J.R."/>
            <person name="Muller J."/>
            <person name="Pangilinan J."/>
            <person name="Patwardhan R.P."/>
            <person name="Pitluck S."/>
            <person name="Pritham E.J."/>
            <person name="Rechtsteiner A."/>
            <person name="Rho M."/>
            <person name="Rogozin I.B."/>
            <person name="Sakarya O."/>
            <person name="Salamov A."/>
            <person name="Schaack S."/>
            <person name="Shapiro H."/>
            <person name="Shiga Y."/>
            <person name="Skalitzky C."/>
            <person name="Smith Z."/>
            <person name="Souvorov A."/>
            <person name="Sung W."/>
            <person name="Tang Z."/>
            <person name="Tsuchiya D."/>
            <person name="Tu H."/>
            <person name="Vos H."/>
            <person name="Wang M."/>
            <person name="Wolf Y.I."/>
            <person name="Yamagata H."/>
            <person name="Yamada T."/>
            <person name="Ye Y."/>
            <person name="Shaw J.R."/>
            <person name="Andrews J."/>
            <person name="Crease T.J."/>
            <person name="Tang H."/>
            <person name="Lucas S.M."/>
            <person name="Robertson H.M."/>
            <person name="Bork P."/>
            <person name="Koonin E.V."/>
            <person name="Zdobnov E.M."/>
            <person name="Grigoriev I.V."/>
            <person name="Lynch M."/>
            <person name="Boore J.L."/>
        </authorList>
    </citation>
    <scope>NUCLEOTIDE SEQUENCE [LARGE SCALE GENOMIC DNA]</scope>
</reference>
<gene>
    <name evidence="1" type="ORF">DAPPUDRAFT_236940</name>
</gene>
<dbReference type="AlphaFoldDB" id="E9G2B9"/>